<name>A0ABR7Z8D7_9PSED</name>
<comment type="caution">
    <text evidence="2">The sequence shown here is derived from an EMBL/GenBank/DDBJ whole genome shotgun (WGS) entry which is preliminary data.</text>
</comment>
<dbReference type="Pfam" id="PF20178">
    <property type="entry name" value="ToxA_N"/>
    <property type="match status" value="1"/>
</dbReference>
<organism evidence="2 3">
    <name type="scientific">Pseudomonas typographi</name>
    <dbReference type="NCBI Taxonomy" id="2715964"/>
    <lineage>
        <taxon>Bacteria</taxon>
        <taxon>Pseudomonadati</taxon>
        <taxon>Pseudomonadota</taxon>
        <taxon>Gammaproteobacteria</taxon>
        <taxon>Pseudomonadales</taxon>
        <taxon>Pseudomonadaceae</taxon>
        <taxon>Pseudomonas</taxon>
    </lineage>
</organism>
<sequence>MDCLFDIIERFASRPSLRDVAAEEISALFTQRFPDDRLKLGTACLVVEDQSTAPRAVADEILDRFSGAADGNWAQDTRTVVDEHGVAHPQLPILALGELIDSVAVGLLGHYAEALVRYWAAEGDAQSASRLGWLATRLSADFAGTLRAAAGTLSDSEYNLGRTLLGSPGKAARDLLDSVFETPSAERLQVSVPLQRGGQADALYPCMLIRAGQAADATRLLYWPLAGLWAGERARDGLRSLQRAPGRQVSTFSIPWVEPPADAFEGLALAMLDRQLAELAGLAAALPCTADQAQQYVAAVSDLSRLLGPFPQPPAAQLKHPLPQWLAAAPLPQRLAYGQALAKVAAAQRGDPGRPFDDGVPSLRQYAKDALLTAIRQRHPGFNVPLSALTLRIDRVVGTAVASGADLRVVGGIEPVSMPVLDFALNNLSGLPAGARHVLRGDGVPVPSWLTPQYLARVVEQVDVGGRYPHLVKAALLDSPDAAWRRAAFARQLSLQLPLQAMEQAIRHEQGLTWEGYRVIAAMFGATSEPPYPEPVVLRHLAFRSRAGAAPDVAEHLYVAGPLDMTHGPVLLYEPLAPRPLHQWASWHQLRAAVATPGPLQARILPWLSDAASGVYADGGFEQPRFQRFGQGDEYAPVATPQPAELADVPVAGAVSQALYENHIQALVHLAERNSVSNHQSRWAQFKAGGWLLLDTLLSVVSGPLPRAVWLLEALGSFESFIKQTGDMRRARLAEVLMNVSLAVLHDVRWSAPAYLRHPQYDPLPPTAPKLPASLQPAAVPPGSWRMRLDFAWAGPYAQPPSEVRARLATLRGNLPRPLPPSQQSGRYAGLVEHGGHWYAPVGKDVYPVKEAAHGFYIVDPTAPAGQGPAVQWLDGQWRLDLPLRLRGGGPRTVKAYRALRERVATELQRLSGAVLEQIALQERYEQHYEAAAAELRPRFLEKMQGVLTALVDMTEQRRALDAQLLPADRLSPQRMATEVNGLLAFIGNFIERLWAERQPSLAVMVSCLKADGLASERTYSQYRAALDVIQRYDEWGMKWSQAWADWTEHLRSAAVVGPAQVERQWVESAPYLEVMRWRGARLFDALELSLTREALADASQASGYWHMVESKWLRAAVYSHMNLDLTLPLSDRIEVLESSLRSYERAVGITTLAQEGAAEASLEVAQLGRALAQLGELQALAERQVAAWVAESASVPTPATTPALAARPSPRVQVVRTVDERTVLARAASQPSELPGQVAEMVDFTGQVIETYHLHEEDGLWHEVVEHSPVPAERAAPARVHLRQRIEAAINRCDADLDQVRRLARAEADPKDIEDLLVHKADRLQGLFGALQQADRTGWSSEQAQGADALIARAMAAEQRLRDEGQALRVELIKAQRPTASRVDYLVRGGQAYIERVGQRRALQRPGDFLEEYRIVDTEHKTLWWAHFHYDQATAPAEAYVAAHLKLATERKLGYRELLGRAGSGRAALAVYRSSIGPALAQRLFLAVPRT</sequence>
<protein>
    <recommendedName>
        <fullName evidence="1">Dermonecrotic toxin N-terminal domain-containing protein</fullName>
    </recommendedName>
</protein>
<gene>
    <name evidence="2" type="ORF">HAQ05_23560</name>
</gene>
<evidence type="ECO:0000313" key="3">
    <source>
        <dbReference type="Proteomes" id="UP000805841"/>
    </source>
</evidence>
<reference evidence="2 3" key="1">
    <citation type="journal article" date="2020" name="Insects">
        <title>Bacteria Belonging to Pseudomonas typographi sp. nov. from the Bark Beetle Ips typographus Have Genomic Potential to Aid in the Host Ecology.</title>
        <authorList>
            <person name="Peral-Aranega E."/>
            <person name="Saati-Santamaria Z."/>
            <person name="Kolarik M."/>
            <person name="Rivas R."/>
            <person name="Garcia-Fraile P."/>
        </authorList>
    </citation>
    <scope>NUCLEOTIDE SEQUENCE [LARGE SCALE GENOMIC DNA]</scope>
    <source>
        <strain evidence="2 3">CA3A</strain>
    </source>
</reference>
<accession>A0ABR7Z8D7</accession>
<feature type="domain" description="Dermonecrotic toxin N-terminal" evidence="1">
    <location>
        <begin position="358"/>
        <end position="595"/>
    </location>
</feature>
<dbReference type="Proteomes" id="UP000805841">
    <property type="component" value="Unassembled WGS sequence"/>
</dbReference>
<evidence type="ECO:0000313" key="2">
    <source>
        <dbReference type="EMBL" id="MBD1601657.1"/>
    </source>
</evidence>
<evidence type="ECO:0000259" key="1">
    <source>
        <dbReference type="Pfam" id="PF20178"/>
    </source>
</evidence>
<proteinExistence type="predicted"/>
<dbReference type="RefSeq" id="WP_190425314.1">
    <property type="nucleotide sequence ID" value="NZ_JAAOCA010000039.1"/>
</dbReference>
<dbReference type="InterPro" id="IPR046673">
    <property type="entry name" value="ToxA_N"/>
</dbReference>
<dbReference type="EMBL" id="JAAOCA010000039">
    <property type="protein sequence ID" value="MBD1601657.1"/>
    <property type="molecule type" value="Genomic_DNA"/>
</dbReference>
<keyword evidence="3" id="KW-1185">Reference proteome</keyword>